<keyword evidence="5" id="KW-0521">NADP</keyword>
<organism evidence="7 8">
    <name type="scientific">Hydrogenibacillus schlegelii</name>
    <name type="common">Bacillus schlegelii</name>
    <dbReference type="NCBI Taxonomy" id="1484"/>
    <lineage>
        <taxon>Bacteria</taxon>
        <taxon>Bacillati</taxon>
        <taxon>Bacillota</taxon>
        <taxon>Bacilli</taxon>
        <taxon>Bacillales</taxon>
        <taxon>Bacillales Family X. Incertae Sedis</taxon>
        <taxon>Hydrogenibacillus</taxon>
    </lineage>
</organism>
<evidence type="ECO:0000313" key="7">
    <source>
        <dbReference type="EMBL" id="OAR03474.1"/>
    </source>
</evidence>
<dbReference type="Proteomes" id="UP000243024">
    <property type="component" value="Unassembled WGS sequence"/>
</dbReference>
<dbReference type="AlphaFoldDB" id="A0A132MH60"/>
<dbReference type="Gene3D" id="3.40.109.10">
    <property type="entry name" value="NADH Oxidase"/>
    <property type="match status" value="1"/>
</dbReference>
<proteinExistence type="inferred from homology"/>
<sequence>MSHPPNEVIALMLRHRSIRRYRPDPVPEEDVRWILQSAQAASTSSFLQAYTIIGVRNAELRAELAALSNNAHVAEAPLFLVFLADLRRLSAAAARHGVAARVETTEAFIVATVDAALAAENAAVAAESLGYGICYIGGLRNAVDAVSERLGLPEQVTPLFGMTVGRPAEDPAPKPRLPLPVVYHEERYDIGRDAGLSAYDEVVRAYYRARTGGRREDTYTGLVARTLAEPRRAHMAAYLRARGFLRDQATVKEPPAGR</sequence>
<dbReference type="InterPro" id="IPR000415">
    <property type="entry name" value="Nitroreductase-like"/>
</dbReference>
<evidence type="ECO:0000256" key="5">
    <source>
        <dbReference type="PIRNR" id="PIRNR005426"/>
    </source>
</evidence>
<dbReference type="PANTHER" id="PTHR43425">
    <property type="entry name" value="OXYGEN-INSENSITIVE NADPH NITROREDUCTASE"/>
    <property type="match status" value="1"/>
</dbReference>
<accession>A0A132MH60</accession>
<dbReference type="InterPro" id="IPR016446">
    <property type="entry name" value="Flavin_OxRdtase_Frp"/>
</dbReference>
<dbReference type="InterPro" id="IPR029479">
    <property type="entry name" value="Nitroreductase"/>
</dbReference>
<evidence type="ECO:0000256" key="3">
    <source>
        <dbReference type="ARBA" id="ARBA00022643"/>
    </source>
</evidence>
<dbReference type="STRING" id="1484.SA87_01455"/>
<evidence type="ECO:0000256" key="1">
    <source>
        <dbReference type="ARBA" id="ARBA00008366"/>
    </source>
</evidence>
<keyword evidence="2 5" id="KW-0285">Flavoprotein</keyword>
<dbReference type="CDD" id="cd02146">
    <property type="entry name" value="NfsA-like"/>
    <property type="match status" value="1"/>
</dbReference>
<dbReference type="RefSeq" id="WP_066203318.1">
    <property type="nucleotide sequence ID" value="NZ_CBCSAS010000026.1"/>
</dbReference>
<evidence type="ECO:0000313" key="8">
    <source>
        <dbReference type="Proteomes" id="UP000243024"/>
    </source>
</evidence>
<protein>
    <recommendedName>
        <fullName evidence="6">Nitroreductase domain-containing protein</fullName>
    </recommendedName>
</protein>
<feature type="domain" description="Nitroreductase" evidence="6">
    <location>
        <begin position="14"/>
        <end position="165"/>
    </location>
</feature>
<dbReference type="OrthoDB" id="9775805at2"/>
<keyword evidence="8" id="KW-1185">Reference proteome</keyword>
<dbReference type="EMBL" id="JXBB01000060">
    <property type="protein sequence ID" value="OAR03474.1"/>
    <property type="molecule type" value="Genomic_DNA"/>
</dbReference>
<reference evidence="7 8" key="1">
    <citation type="submission" date="2015-09" db="EMBL/GenBank/DDBJ databases">
        <title>Draft genome sequence of Hydrogenibacillus schlegelii DSM 2000.</title>
        <authorList>
            <person name="Hemp J."/>
        </authorList>
    </citation>
    <scope>NUCLEOTIDE SEQUENCE [LARGE SCALE GENOMIC DNA]</scope>
    <source>
        <strain evidence="7 8">MA 48</strain>
    </source>
</reference>
<keyword evidence="3 5" id="KW-0288">FMN</keyword>
<dbReference type="NCBIfam" id="NF008033">
    <property type="entry name" value="PRK10765.1"/>
    <property type="match status" value="1"/>
</dbReference>
<evidence type="ECO:0000259" key="6">
    <source>
        <dbReference type="Pfam" id="PF00881"/>
    </source>
</evidence>
<dbReference type="Pfam" id="PF00881">
    <property type="entry name" value="Nitroreductase"/>
    <property type="match status" value="1"/>
</dbReference>
<dbReference type="SUPFAM" id="SSF55469">
    <property type="entry name" value="FMN-dependent nitroreductase-like"/>
    <property type="match status" value="1"/>
</dbReference>
<comment type="similarity">
    <text evidence="1 5">Belongs to the flavin oxidoreductase frp family.</text>
</comment>
<name>A0A132MH60_HYDSH</name>
<gene>
    <name evidence="7" type="ORF">SA87_01455</name>
</gene>
<dbReference type="GO" id="GO:0016491">
    <property type="term" value="F:oxidoreductase activity"/>
    <property type="evidence" value="ECO:0007669"/>
    <property type="project" value="UniProtKB-UniRule"/>
</dbReference>
<evidence type="ECO:0000256" key="4">
    <source>
        <dbReference type="ARBA" id="ARBA00023002"/>
    </source>
</evidence>
<dbReference type="PANTHER" id="PTHR43425:SF3">
    <property type="entry name" value="NADPH-DEPENDENT OXIDOREDUCTASE"/>
    <property type="match status" value="1"/>
</dbReference>
<comment type="caution">
    <text evidence="7">The sequence shown here is derived from an EMBL/GenBank/DDBJ whole genome shotgun (WGS) entry which is preliminary data.</text>
</comment>
<evidence type="ECO:0000256" key="2">
    <source>
        <dbReference type="ARBA" id="ARBA00022630"/>
    </source>
</evidence>
<keyword evidence="4 5" id="KW-0560">Oxidoreductase</keyword>
<dbReference type="PIRSF" id="PIRSF005426">
    <property type="entry name" value="Frp"/>
    <property type="match status" value="1"/>
</dbReference>